<name>A0ABQ6MB08_9STRA</name>
<proteinExistence type="predicted"/>
<protein>
    <submittedName>
        <fullName evidence="1">Uncharacterized protein</fullName>
    </submittedName>
</protein>
<gene>
    <name evidence="1" type="ORF">TeGR_g1632</name>
</gene>
<keyword evidence="2" id="KW-1185">Reference proteome</keyword>
<comment type="caution">
    <text evidence="1">The sequence shown here is derived from an EMBL/GenBank/DDBJ whole genome shotgun (WGS) entry which is preliminary data.</text>
</comment>
<accession>A0ABQ6MB08</accession>
<sequence>MAAPLVGPLPLHLACLPPPPLPPALAALDLPPAFFSLAAEMPPLSASLLLHKQPPSEVAAADLLEELRLPAHLEAAATTGLKQALATAVLLSNNLLAEKECAVLRAAIQRDWQEKSDTIDGGPDHQLKLSVDRLAELVSESTLARVIGAARSFDADLRDEDVRGMKCFIRRYTPATRPWCPFHTDASTLTLNISLSQRGAYEGGVLYCVAGGGVQALDRDEGDATIHNSTLLHGVSRLEAGVRES</sequence>
<evidence type="ECO:0000313" key="2">
    <source>
        <dbReference type="Proteomes" id="UP001165060"/>
    </source>
</evidence>
<dbReference type="Gene3D" id="2.60.120.620">
    <property type="entry name" value="q2cbj1_9rhob like domain"/>
    <property type="match status" value="1"/>
</dbReference>
<dbReference type="EMBL" id="BRYB01003926">
    <property type="protein sequence ID" value="GMI22835.1"/>
    <property type="molecule type" value="Genomic_DNA"/>
</dbReference>
<reference evidence="1 2" key="1">
    <citation type="journal article" date="2023" name="Commun. Biol.">
        <title>Genome analysis of Parmales, the sister group of diatoms, reveals the evolutionary specialization of diatoms from phago-mixotrophs to photoautotrophs.</title>
        <authorList>
            <person name="Ban H."/>
            <person name="Sato S."/>
            <person name="Yoshikawa S."/>
            <person name="Yamada K."/>
            <person name="Nakamura Y."/>
            <person name="Ichinomiya M."/>
            <person name="Sato N."/>
            <person name="Blanc-Mathieu R."/>
            <person name="Endo H."/>
            <person name="Kuwata A."/>
            <person name="Ogata H."/>
        </authorList>
    </citation>
    <scope>NUCLEOTIDE SEQUENCE [LARGE SCALE GENOMIC DNA]</scope>
</reference>
<organism evidence="1 2">
    <name type="scientific">Tetraparma gracilis</name>
    <dbReference type="NCBI Taxonomy" id="2962635"/>
    <lineage>
        <taxon>Eukaryota</taxon>
        <taxon>Sar</taxon>
        <taxon>Stramenopiles</taxon>
        <taxon>Ochrophyta</taxon>
        <taxon>Bolidophyceae</taxon>
        <taxon>Parmales</taxon>
        <taxon>Triparmaceae</taxon>
        <taxon>Tetraparma</taxon>
    </lineage>
</organism>
<dbReference type="Proteomes" id="UP001165060">
    <property type="component" value="Unassembled WGS sequence"/>
</dbReference>
<evidence type="ECO:0000313" key="1">
    <source>
        <dbReference type="EMBL" id="GMI22835.1"/>
    </source>
</evidence>